<dbReference type="Gene3D" id="3.30.40.10">
    <property type="entry name" value="Zinc/RING finger domain, C3HC4 (zinc finger)"/>
    <property type="match status" value="1"/>
</dbReference>
<protein>
    <recommendedName>
        <fullName evidence="3">RING-type domain-containing protein</fullName>
    </recommendedName>
</protein>
<feature type="domain" description="RING-type" evidence="3">
    <location>
        <begin position="90"/>
        <end position="138"/>
    </location>
</feature>
<proteinExistence type="predicted"/>
<dbReference type="PANTHER" id="PTHR21540:SF0">
    <property type="entry name" value="PHD FAMILY PROTEIN"/>
    <property type="match status" value="1"/>
</dbReference>
<accession>A0A0F7ZPV7</accession>
<dbReference type="SUPFAM" id="SSF57850">
    <property type="entry name" value="RING/U-box"/>
    <property type="match status" value="1"/>
</dbReference>
<dbReference type="PROSITE" id="PS50089">
    <property type="entry name" value="ZF_RING_2"/>
    <property type="match status" value="1"/>
</dbReference>
<dbReference type="Pfam" id="PF13639">
    <property type="entry name" value="zf-RING_2"/>
    <property type="match status" value="1"/>
</dbReference>
<keyword evidence="1" id="KW-0863">Zinc-finger</keyword>
<sequence>MRQRRRRQRRRFRPQPPQSFGDVYARALGQRFYVLGRRRGGTDECPEETFELAGSTGNVYTVHVGRAPSCNSGAPELGGGGKRKPIEGDCPICFCELEAASPGSAVWCRAACGQNLHRECFDMWARTKKGQVTCPFCRSAWAEDPAMPSRVRMDRAAVSEGYANVADQLGMSGIRDTSSYSLWYGYH</sequence>
<keyword evidence="1" id="KW-0479">Metal-binding</keyword>
<reference evidence="4 5" key="1">
    <citation type="journal article" date="2014" name="Genome Biol. Evol.">
        <title>Comparative genomics and transcriptomics analyses reveal divergent lifestyle features of nematode endoparasitic fungus Hirsutella minnesotensis.</title>
        <authorList>
            <person name="Lai Y."/>
            <person name="Liu K."/>
            <person name="Zhang X."/>
            <person name="Zhang X."/>
            <person name="Li K."/>
            <person name="Wang N."/>
            <person name="Shu C."/>
            <person name="Wu Y."/>
            <person name="Wang C."/>
            <person name="Bushley K.E."/>
            <person name="Xiang M."/>
            <person name="Liu X."/>
        </authorList>
    </citation>
    <scope>NUCLEOTIDE SEQUENCE [LARGE SCALE GENOMIC DNA]</scope>
    <source>
        <strain evidence="4 5">3608</strain>
    </source>
</reference>
<name>A0A0F7ZPV7_9HYPO</name>
<dbReference type="EMBL" id="KQ030513">
    <property type="protein sequence ID" value="KJZ76170.1"/>
    <property type="molecule type" value="Genomic_DNA"/>
</dbReference>
<feature type="region of interest" description="Disordered" evidence="2">
    <location>
        <begin position="1"/>
        <end position="20"/>
    </location>
</feature>
<dbReference type="OrthoDB" id="2122982at2759"/>
<dbReference type="InterPro" id="IPR039903">
    <property type="entry name" value="Zswim2"/>
</dbReference>
<dbReference type="InterPro" id="IPR013083">
    <property type="entry name" value="Znf_RING/FYVE/PHD"/>
</dbReference>
<evidence type="ECO:0000313" key="4">
    <source>
        <dbReference type="EMBL" id="KJZ76170.1"/>
    </source>
</evidence>
<evidence type="ECO:0000256" key="1">
    <source>
        <dbReference type="PROSITE-ProRule" id="PRU00175"/>
    </source>
</evidence>
<dbReference type="InterPro" id="IPR001841">
    <property type="entry name" value="Znf_RING"/>
</dbReference>
<organism evidence="4 5">
    <name type="scientific">Hirsutella minnesotensis 3608</name>
    <dbReference type="NCBI Taxonomy" id="1043627"/>
    <lineage>
        <taxon>Eukaryota</taxon>
        <taxon>Fungi</taxon>
        <taxon>Dikarya</taxon>
        <taxon>Ascomycota</taxon>
        <taxon>Pezizomycotina</taxon>
        <taxon>Sordariomycetes</taxon>
        <taxon>Hypocreomycetidae</taxon>
        <taxon>Hypocreales</taxon>
        <taxon>Ophiocordycipitaceae</taxon>
        <taxon>Hirsutella</taxon>
    </lineage>
</organism>
<keyword evidence="1" id="KW-0862">Zinc</keyword>
<keyword evidence="5" id="KW-1185">Reference proteome</keyword>
<dbReference type="GO" id="GO:0061630">
    <property type="term" value="F:ubiquitin protein ligase activity"/>
    <property type="evidence" value="ECO:0007669"/>
    <property type="project" value="InterPro"/>
</dbReference>
<evidence type="ECO:0000256" key="2">
    <source>
        <dbReference type="SAM" id="MobiDB-lite"/>
    </source>
</evidence>
<dbReference type="Proteomes" id="UP000054481">
    <property type="component" value="Unassembled WGS sequence"/>
</dbReference>
<evidence type="ECO:0000313" key="5">
    <source>
        <dbReference type="Proteomes" id="UP000054481"/>
    </source>
</evidence>
<dbReference type="PANTHER" id="PTHR21540">
    <property type="entry name" value="RING FINGER AND SWIM DOMAIN-CONTAINING PROTEIN 2"/>
    <property type="match status" value="1"/>
</dbReference>
<feature type="compositionally biased region" description="Basic residues" evidence="2">
    <location>
        <begin position="1"/>
        <end position="13"/>
    </location>
</feature>
<evidence type="ECO:0000259" key="3">
    <source>
        <dbReference type="PROSITE" id="PS50089"/>
    </source>
</evidence>
<dbReference type="GO" id="GO:0008270">
    <property type="term" value="F:zinc ion binding"/>
    <property type="evidence" value="ECO:0007669"/>
    <property type="project" value="UniProtKB-KW"/>
</dbReference>
<dbReference type="AlphaFoldDB" id="A0A0F7ZPV7"/>
<gene>
    <name evidence="4" type="ORF">HIM_04626</name>
</gene>